<dbReference type="PROSITE" id="PS50021">
    <property type="entry name" value="CH"/>
    <property type="match status" value="1"/>
</dbReference>
<feature type="domain" description="Calponin-homology (CH)" evidence="4">
    <location>
        <begin position="358"/>
        <end position="463"/>
    </location>
</feature>
<feature type="region of interest" description="Disordered" evidence="3">
    <location>
        <begin position="298"/>
        <end position="342"/>
    </location>
</feature>
<feature type="compositionally biased region" description="Low complexity" evidence="3">
    <location>
        <begin position="234"/>
        <end position="255"/>
    </location>
</feature>
<dbReference type="CDD" id="cd21199">
    <property type="entry name" value="CH_CYTS"/>
    <property type="match status" value="1"/>
</dbReference>
<dbReference type="Pfam" id="PF00307">
    <property type="entry name" value="CH"/>
    <property type="match status" value="1"/>
</dbReference>
<reference evidence="5" key="1">
    <citation type="journal article" date="2014" name="Nature">
        <title>Elephant shark genome provides unique insights into gnathostome evolution.</title>
        <authorList>
            <consortium name="International Elephant Shark Genome Sequencing Consortium"/>
            <person name="Venkatesh B."/>
            <person name="Lee A.P."/>
            <person name="Ravi V."/>
            <person name="Maurya A.K."/>
            <person name="Lian M.M."/>
            <person name="Swann J.B."/>
            <person name="Ohta Y."/>
            <person name="Flajnik M.F."/>
            <person name="Sutoh Y."/>
            <person name="Kasahara M."/>
            <person name="Hoon S."/>
            <person name="Gangu V."/>
            <person name="Roy S.W."/>
            <person name="Irimia M."/>
            <person name="Korzh V."/>
            <person name="Kondrychyn I."/>
            <person name="Lim Z.W."/>
            <person name="Tay B.H."/>
            <person name="Tohari S."/>
            <person name="Kong K.W."/>
            <person name="Ho S."/>
            <person name="Lorente-Galdos B."/>
            <person name="Quilez J."/>
            <person name="Marques-Bonet T."/>
            <person name="Raney B.J."/>
            <person name="Ingham P.W."/>
            <person name="Tay A."/>
            <person name="Hillier L.W."/>
            <person name="Minx P."/>
            <person name="Boehm T."/>
            <person name="Wilson R.K."/>
            <person name="Brenner S."/>
            <person name="Warren W.C."/>
        </authorList>
    </citation>
    <scope>NUCLEOTIDE SEQUENCE</scope>
    <source>
        <tissue evidence="5">Testis</tissue>
    </source>
</reference>
<dbReference type="SMART" id="SM00033">
    <property type="entry name" value="CH"/>
    <property type="match status" value="1"/>
</dbReference>
<evidence type="ECO:0000256" key="2">
    <source>
        <dbReference type="ARBA" id="ARBA00023054"/>
    </source>
</evidence>
<evidence type="ECO:0000256" key="1">
    <source>
        <dbReference type="ARBA" id="ARBA00009452"/>
    </source>
</evidence>
<keyword evidence="2" id="KW-0175">Coiled coil</keyword>
<dbReference type="AlphaFoldDB" id="V9KKI7"/>
<organism evidence="5">
    <name type="scientific">Callorhinchus milii</name>
    <name type="common">Ghost shark</name>
    <dbReference type="NCBI Taxonomy" id="7868"/>
    <lineage>
        <taxon>Eukaryota</taxon>
        <taxon>Metazoa</taxon>
        <taxon>Chordata</taxon>
        <taxon>Craniata</taxon>
        <taxon>Vertebrata</taxon>
        <taxon>Chondrichthyes</taxon>
        <taxon>Holocephali</taxon>
        <taxon>Chimaeriformes</taxon>
        <taxon>Callorhinchidae</taxon>
        <taxon>Callorhinchus</taxon>
    </lineage>
</organism>
<dbReference type="PANTHER" id="PTHR23167:SF3">
    <property type="entry name" value="CYTOSPIN-B"/>
    <property type="match status" value="1"/>
</dbReference>
<evidence type="ECO:0000256" key="3">
    <source>
        <dbReference type="SAM" id="MobiDB-lite"/>
    </source>
</evidence>
<dbReference type="InterPro" id="IPR036872">
    <property type="entry name" value="CH_dom_sf"/>
</dbReference>
<proteinExistence type="evidence at transcript level"/>
<comment type="similarity">
    <text evidence="1">Belongs to the cytospin-A family.</text>
</comment>
<evidence type="ECO:0000313" key="5">
    <source>
        <dbReference type="EMBL" id="AFO98650.1"/>
    </source>
</evidence>
<protein>
    <submittedName>
        <fullName evidence="5">Cytospin-B</fullName>
    </submittedName>
</protein>
<dbReference type="Gene3D" id="1.10.287.1490">
    <property type="match status" value="1"/>
</dbReference>
<dbReference type="FunFam" id="1.10.418.10:FF:000020">
    <property type="entry name" value="Cytospin-A isoform 1"/>
    <property type="match status" value="1"/>
</dbReference>
<sequence>GEGERGGGEAAPPLEPEVQRLRSLLAAVESKQPEAHAQCECQAKELSSAAHRLQEEAQERESQIKDMKETIFELQDQVEQHRAVKLHNNQAILELENTVLKLEEQNRDLEKQLKLLNKKLKEDTQEWRSFQADLQTAVVVANDIKCEAQQEVRALRRRLQEEEARSERLDQELETLRSHRLTVDEPPSDPLTCSTDGPWQRDPGRSLAISSQPTPKVKTLIKCFDVSHSVGSGSPSQIPRSSPSSIPLRAPPAAAVSPMQSHSSATASGVLKTALKGTDKQLSVLKLPLTGTFQERFEGYKPDRYQSSSAREPTSLPTLPAFSSRSPVMSPTSPDQPHSKLSVERKDPLAALAREYGGSKRNALLRWCQRKTEGYPNIEITNFSSSWSDGLAFCALLHTYLPAHIPFHQLGSHDRKRNLTLAFQAAESVGIKSVLDLNEMIRTDRPDWQSLMQYVGQIYRYFET</sequence>
<dbReference type="InterPro" id="IPR050540">
    <property type="entry name" value="F-actin_Monoox_Mical"/>
</dbReference>
<feature type="region of interest" description="Disordered" evidence="3">
    <location>
        <begin position="230"/>
        <end position="261"/>
    </location>
</feature>
<dbReference type="PANTHER" id="PTHR23167">
    <property type="entry name" value="CALPONIN HOMOLOGY DOMAIN-CONTAINING PROTEIN DDB_G0272472-RELATED"/>
    <property type="match status" value="1"/>
</dbReference>
<dbReference type="InterPro" id="IPR001715">
    <property type="entry name" value="CH_dom"/>
</dbReference>
<feature type="region of interest" description="Disordered" evidence="3">
    <location>
        <begin position="178"/>
        <end position="212"/>
    </location>
</feature>
<feature type="compositionally biased region" description="Polar residues" evidence="3">
    <location>
        <begin position="305"/>
        <end position="336"/>
    </location>
</feature>
<accession>V9KKI7</accession>
<dbReference type="Gene3D" id="1.10.418.10">
    <property type="entry name" value="Calponin-like domain"/>
    <property type="match status" value="1"/>
</dbReference>
<evidence type="ECO:0000259" key="4">
    <source>
        <dbReference type="PROSITE" id="PS50021"/>
    </source>
</evidence>
<dbReference type="EMBL" id="JW866133">
    <property type="protein sequence ID" value="AFO98650.1"/>
    <property type="molecule type" value="mRNA"/>
</dbReference>
<name>V9KKI7_CALMI</name>
<feature type="non-terminal residue" evidence="5">
    <location>
        <position position="1"/>
    </location>
</feature>
<dbReference type="SUPFAM" id="SSF47576">
    <property type="entry name" value="Calponin-homology domain, CH-domain"/>
    <property type="match status" value="1"/>
</dbReference>